<evidence type="ECO:0000256" key="3">
    <source>
        <dbReference type="ARBA" id="ARBA00023125"/>
    </source>
</evidence>
<keyword evidence="5" id="KW-0539">Nucleus</keyword>
<dbReference type="AlphaFoldDB" id="A0AAJ0HSQ5"/>
<evidence type="ECO:0000256" key="2">
    <source>
        <dbReference type="ARBA" id="ARBA00023015"/>
    </source>
</evidence>
<dbReference type="PANTHER" id="PTHR31845">
    <property type="entry name" value="FINGER DOMAIN PROTEIN, PUTATIVE-RELATED"/>
    <property type="match status" value="1"/>
</dbReference>
<keyword evidence="9" id="KW-1185">Reference proteome</keyword>
<comment type="subcellular location">
    <subcellularLocation>
        <location evidence="1">Nucleus</location>
    </subcellularLocation>
</comment>
<comment type="caution">
    <text evidence="8">The sequence shown here is derived from an EMBL/GenBank/DDBJ whole genome shotgun (WGS) entry which is preliminary data.</text>
</comment>
<dbReference type="InterPro" id="IPR001138">
    <property type="entry name" value="Zn2Cys6_DnaBD"/>
</dbReference>
<name>A0AAJ0HSQ5_9PEZI</name>
<dbReference type="InterPro" id="IPR036864">
    <property type="entry name" value="Zn2-C6_fun-type_DNA-bd_sf"/>
</dbReference>
<organism evidence="8 9">
    <name type="scientific">Lasiosphaeria hispida</name>
    <dbReference type="NCBI Taxonomy" id="260671"/>
    <lineage>
        <taxon>Eukaryota</taxon>
        <taxon>Fungi</taxon>
        <taxon>Dikarya</taxon>
        <taxon>Ascomycota</taxon>
        <taxon>Pezizomycotina</taxon>
        <taxon>Sordariomycetes</taxon>
        <taxon>Sordariomycetidae</taxon>
        <taxon>Sordariales</taxon>
        <taxon>Lasiosphaeriaceae</taxon>
        <taxon>Lasiosphaeria</taxon>
    </lineage>
</organism>
<dbReference type="InterPro" id="IPR051089">
    <property type="entry name" value="prtT"/>
</dbReference>
<protein>
    <recommendedName>
        <fullName evidence="7">Zn(2)-C6 fungal-type domain-containing protein</fullName>
    </recommendedName>
</protein>
<evidence type="ECO:0000256" key="4">
    <source>
        <dbReference type="ARBA" id="ARBA00023163"/>
    </source>
</evidence>
<evidence type="ECO:0000313" key="8">
    <source>
        <dbReference type="EMBL" id="KAK3360511.1"/>
    </source>
</evidence>
<feature type="region of interest" description="Disordered" evidence="6">
    <location>
        <begin position="88"/>
        <end position="157"/>
    </location>
</feature>
<accession>A0AAJ0HSQ5</accession>
<gene>
    <name evidence="8" type="ORF">B0T25DRAFT_629588</name>
</gene>
<dbReference type="GO" id="GO:0000981">
    <property type="term" value="F:DNA-binding transcription factor activity, RNA polymerase II-specific"/>
    <property type="evidence" value="ECO:0007669"/>
    <property type="project" value="InterPro"/>
</dbReference>
<dbReference type="CDD" id="cd00067">
    <property type="entry name" value="GAL4"/>
    <property type="match status" value="1"/>
</dbReference>
<dbReference type="Gene3D" id="4.10.240.10">
    <property type="entry name" value="Zn(2)-C6 fungal-type DNA-binding domain"/>
    <property type="match status" value="1"/>
</dbReference>
<evidence type="ECO:0000256" key="1">
    <source>
        <dbReference type="ARBA" id="ARBA00004123"/>
    </source>
</evidence>
<dbReference type="PROSITE" id="PS00463">
    <property type="entry name" value="ZN2_CY6_FUNGAL_1"/>
    <property type="match status" value="1"/>
</dbReference>
<evidence type="ECO:0000313" key="9">
    <source>
        <dbReference type="Proteomes" id="UP001275084"/>
    </source>
</evidence>
<dbReference type="Proteomes" id="UP001275084">
    <property type="component" value="Unassembled WGS sequence"/>
</dbReference>
<sequence>MVDNINMPQPVSEFATPAPYGRACVNCSRAKCKCMRRPAGGACERCLRLQKECRPAAGARERPAKKVASRTAKLEEKLDDLVTLLRSSAQSSAAPGTAPPDTVPGHTNPVLLPPPETDTDFLAPEPVPTPAASLHGNGGYPSPSSSAPPPAPGELSPIEAEKTLDRFRSEKLKYFPFVYLPETLTAAQLSAERPFLWLCIRGATTKSALGQQVIGEKIRRIVADKLIIQHEKSLEILLGLLAYMGWANMHMGPQPFLCMYIHLLLALVQDLGLDKPPPRADEQHPMACVKAHGFILKMVVSTVRSMEERRAVLATFLIASEVSAFIRKNDPQRWTPHMEECLQVLEEKDESPLDRILVCMVKLRLIGDETTKSQAVGSSEPSELRLLQAFQVRALSSQIQTIKQSLPPSLQADPMVQLLLLITEMDISEIGLFQTPLKSALPDTSRLTSLASCLRIARTWFDIFLAIPLSSYPSFGFCIMSHLSRIMLSLYRLSSHDELDWDKQAIRDKIDVIDILEALVVRFEGVPAESGIISDRPDGGDMFSLTARATRTMRAAWIPVLAPERVGALAQPFDAMMLDAFSPEFAESLNSWMADTFLPWEMAPGV</sequence>
<evidence type="ECO:0000256" key="5">
    <source>
        <dbReference type="ARBA" id="ARBA00023242"/>
    </source>
</evidence>
<keyword evidence="4" id="KW-0804">Transcription</keyword>
<dbReference type="GO" id="GO:0008270">
    <property type="term" value="F:zinc ion binding"/>
    <property type="evidence" value="ECO:0007669"/>
    <property type="project" value="InterPro"/>
</dbReference>
<feature type="domain" description="Zn(2)-C6 fungal-type" evidence="7">
    <location>
        <begin position="23"/>
        <end position="53"/>
    </location>
</feature>
<proteinExistence type="predicted"/>
<reference evidence="8" key="2">
    <citation type="submission" date="2023-06" db="EMBL/GenBank/DDBJ databases">
        <authorList>
            <consortium name="Lawrence Berkeley National Laboratory"/>
            <person name="Haridas S."/>
            <person name="Hensen N."/>
            <person name="Bonometti L."/>
            <person name="Westerberg I."/>
            <person name="Brannstrom I.O."/>
            <person name="Guillou S."/>
            <person name="Cros-Aarteil S."/>
            <person name="Calhoun S."/>
            <person name="Kuo A."/>
            <person name="Mondo S."/>
            <person name="Pangilinan J."/>
            <person name="Riley R."/>
            <person name="Labutti K."/>
            <person name="Andreopoulos B."/>
            <person name="Lipzen A."/>
            <person name="Chen C."/>
            <person name="Yanf M."/>
            <person name="Daum C."/>
            <person name="Ng V."/>
            <person name="Clum A."/>
            <person name="Steindorff A."/>
            <person name="Ohm R."/>
            <person name="Martin F."/>
            <person name="Silar P."/>
            <person name="Natvig D."/>
            <person name="Lalanne C."/>
            <person name="Gautier V."/>
            <person name="Ament-Velasquez S.L."/>
            <person name="Kruys A."/>
            <person name="Hutchinson M.I."/>
            <person name="Powell A.J."/>
            <person name="Barry K."/>
            <person name="Miller A.N."/>
            <person name="Grigoriev I.V."/>
            <person name="Debuchy R."/>
            <person name="Gladieux P."/>
            <person name="Thoren M.H."/>
            <person name="Johannesson H."/>
        </authorList>
    </citation>
    <scope>NUCLEOTIDE SEQUENCE</scope>
    <source>
        <strain evidence="8">CBS 955.72</strain>
    </source>
</reference>
<dbReference type="EMBL" id="JAUIQD010000002">
    <property type="protein sequence ID" value="KAK3360511.1"/>
    <property type="molecule type" value="Genomic_DNA"/>
</dbReference>
<evidence type="ECO:0000256" key="6">
    <source>
        <dbReference type="SAM" id="MobiDB-lite"/>
    </source>
</evidence>
<evidence type="ECO:0000259" key="7">
    <source>
        <dbReference type="PROSITE" id="PS00463"/>
    </source>
</evidence>
<dbReference type="GO" id="GO:0005634">
    <property type="term" value="C:nucleus"/>
    <property type="evidence" value="ECO:0007669"/>
    <property type="project" value="UniProtKB-SubCell"/>
</dbReference>
<dbReference type="PANTHER" id="PTHR31845:SF32">
    <property type="entry name" value="MISCELLANEOUS ZN(II)2CYS6 TRANSCRIPTION FACTOR (EUROFUNG)-RELATED"/>
    <property type="match status" value="1"/>
</dbReference>
<dbReference type="GO" id="GO:0000976">
    <property type="term" value="F:transcription cis-regulatory region binding"/>
    <property type="evidence" value="ECO:0007669"/>
    <property type="project" value="TreeGrafter"/>
</dbReference>
<reference evidence="8" key="1">
    <citation type="journal article" date="2023" name="Mol. Phylogenet. Evol.">
        <title>Genome-scale phylogeny and comparative genomics of the fungal order Sordariales.</title>
        <authorList>
            <person name="Hensen N."/>
            <person name="Bonometti L."/>
            <person name="Westerberg I."/>
            <person name="Brannstrom I.O."/>
            <person name="Guillou S."/>
            <person name="Cros-Aarteil S."/>
            <person name="Calhoun S."/>
            <person name="Haridas S."/>
            <person name="Kuo A."/>
            <person name="Mondo S."/>
            <person name="Pangilinan J."/>
            <person name="Riley R."/>
            <person name="LaButti K."/>
            <person name="Andreopoulos B."/>
            <person name="Lipzen A."/>
            <person name="Chen C."/>
            <person name="Yan M."/>
            <person name="Daum C."/>
            <person name="Ng V."/>
            <person name="Clum A."/>
            <person name="Steindorff A."/>
            <person name="Ohm R.A."/>
            <person name="Martin F."/>
            <person name="Silar P."/>
            <person name="Natvig D.O."/>
            <person name="Lalanne C."/>
            <person name="Gautier V."/>
            <person name="Ament-Velasquez S.L."/>
            <person name="Kruys A."/>
            <person name="Hutchinson M.I."/>
            <person name="Powell A.J."/>
            <person name="Barry K."/>
            <person name="Miller A.N."/>
            <person name="Grigoriev I.V."/>
            <person name="Debuchy R."/>
            <person name="Gladieux P."/>
            <person name="Hiltunen Thoren M."/>
            <person name="Johannesson H."/>
        </authorList>
    </citation>
    <scope>NUCLEOTIDE SEQUENCE</scope>
    <source>
        <strain evidence="8">CBS 955.72</strain>
    </source>
</reference>
<keyword evidence="2" id="KW-0805">Transcription regulation</keyword>
<keyword evidence="3" id="KW-0238">DNA-binding</keyword>